<keyword evidence="2" id="KW-1185">Reference proteome</keyword>
<evidence type="ECO:0000313" key="1">
    <source>
        <dbReference type="EMBL" id="RLM18810.1"/>
    </source>
</evidence>
<dbReference type="Proteomes" id="UP000285648">
    <property type="component" value="Unassembled WGS sequence"/>
</dbReference>
<protein>
    <submittedName>
        <fullName evidence="1">Uncharacterized protein</fullName>
    </submittedName>
</protein>
<name>A0A421DJV1_9GAMM</name>
<reference evidence="1 2" key="1">
    <citation type="submission" date="2016-09" db="EMBL/GenBank/DDBJ databases">
        <authorList>
            <person name="Doonan J."/>
            <person name="Pachebat J.A."/>
            <person name="Golyshin P.N."/>
            <person name="Denman S."/>
            <person name="Mcdonald J.E."/>
        </authorList>
    </citation>
    <scope>NUCLEOTIDE SEQUENCE [LARGE SCALE GENOMIC DNA]</scope>
    <source>
        <strain evidence="1 2">NCPPB 3934</strain>
    </source>
</reference>
<dbReference type="AlphaFoldDB" id="A0A421DJV1"/>
<evidence type="ECO:0000313" key="2">
    <source>
        <dbReference type="Proteomes" id="UP000285648"/>
    </source>
</evidence>
<comment type="caution">
    <text evidence="1">The sequence shown here is derived from an EMBL/GenBank/DDBJ whole genome shotgun (WGS) entry which is preliminary data.</text>
</comment>
<gene>
    <name evidence="1" type="ORF">BIY29_17635</name>
</gene>
<sequence>MAFAAFKAYKTAKKYLGEFFAKEGYKLAISLVNENLMYLGINKKLLILSGECLVIYGNMHDNSYGKLNEVKLMETISRLDEALKINSEYLQRGRDLSFQMETYGIYA</sequence>
<accession>A0A421DJV1</accession>
<proteinExistence type="predicted"/>
<organism evidence="1 2">
    <name type="scientific">Brenneria alni</name>
    <dbReference type="NCBI Taxonomy" id="71656"/>
    <lineage>
        <taxon>Bacteria</taxon>
        <taxon>Pseudomonadati</taxon>
        <taxon>Pseudomonadota</taxon>
        <taxon>Gammaproteobacteria</taxon>
        <taxon>Enterobacterales</taxon>
        <taxon>Pectobacteriaceae</taxon>
        <taxon>Brenneria</taxon>
    </lineage>
</organism>
<dbReference type="EMBL" id="MJLZ01000058">
    <property type="protein sequence ID" value="RLM18810.1"/>
    <property type="molecule type" value="Genomic_DNA"/>
</dbReference>